<comment type="caution">
    <text evidence="1">The sequence shown here is derived from an EMBL/GenBank/DDBJ whole genome shotgun (WGS) entry which is preliminary data.</text>
</comment>
<dbReference type="RefSeq" id="WP_004025483.1">
    <property type="nucleotide sequence ID" value="NZ_AWQU01000058.1"/>
</dbReference>
<dbReference type="Pfam" id="PF07751">
    <property type="entry name" value="Abi_2"/>
    <property type="match status" value="1"/>
</dbReference>
<gene>
    <name evidence="1" type="ORF">P271_700</name>
</gene>
<protein>
    <recommendedName>
        <fullName evidence="3">Abortive infection bacteriophage resistance protein</fullName>
    </recommendedName>
</protein>
<accession>A0A084U4F2</accession>
<evidence type="ECO:0000313" key="1">
    <source>
        <dbReference type="EMBL" id="KFB07838.1"/>
    </source>
</evidence>
<evidence type="ECO:0008006" key="3">
    <source>
        <dbReference type="Google" id="ProtNLM"/>
    </source>
</evidence>
<organism evidence="1 2">
    <name type="scientific">Malacoplasma iowae DK-CPA</name>
    <dbReference type="NCBI Taxonomy" id="1394179"/>
    <lineage>
        <taxon>Bacteria</taxon>
        <taxon>Bacillati</taxon>
        <taxon>Mycoplasmatota</taxon>
        <taxon>Mycoplasmoidales</taxon>
        <taxon>Mycoplasmoidaceae</taxon>
        <taxon>Malacoplasma</taxon>
    </lineage>
</organism>
<dbReference type="AlphaFoldDB" id="A0A084U4F2"/>
<reference evidence="1 2" key="1">
    <citation type="journal article" date="2014" name="PLoS ONE">
        <title>Reduction of Hydrogen Peroxide Accumulation and Toxicity by a Catalase from Mycoplasma iowae.</title>
        <authorList>
            <person name="Pritchard R.E."/>
            <person name="Prassinos A.J."/>
            <person name="Osborne J.D."/>
            <person name="Raviv Z."/>
            <person name="Balish M.F."/>
        </authorList>
    </citation>
    <scope>NUCLEOTIDE SEQUENCE [LARGE SCALE GENOMIC DNA]</scope>
    <source>
        <strain evidence="1 2">DK-CPA</strain>
    </source>
</reference>
<proteinExistence type="predicted"/>
<dbReference type="GeneID" id="96866698"/>
<dbReference type="EMBL" id="AWQU01000058">
    <property type="protein sequence ID" value="KFB07838.1"/>
    <property type="molecule type" value="Genomic_DNA"/>
</dbReference>
<evidence type="ECO:0000313" key="2">
    <source>
        <dbReference type="Proteomes" id="UP000028523"/>
    </source>
</evidence>
<dbReference type="Proteomes" id="UP000028523">
    <property type="component" value="Unassembled WGS sequence"/>
</dbReference>
<sequence>MESINRYLSYDQQIKNLESKNLEFPDQESKEIFIEYLKEYNYSHFILGLKNKLMFDKNNKYKKGFTSNNIRYLFDIDRNISATLWKYFKGLELHFNSSVVKVLAEIIQKKTNTPYLCCLSEEDFLEIFSNLNNVKYFSTKSTLIDKKRYFIEEFYKNYDIVYFFDEVANSNLDKEHDEIIKKIDRSWIALKFNTTDLKKKKWVYIQLFTLCSALTFSQLQKIFKALNISLKNKIIDEFLKNLKTHKKMKMTEFDIYELMDLFNKLRNALAHNGCMIKFRYKIKNTSKLFNFFDIQKNDNDNVTTLQINDFINIIENIRGLVDKEIIKNEILNGISSKLQNRNKRDYISPILYQILEDETHLKIPKSIKNIQ</sequence>
<dbReference type="InterPro" id="IPR011664">
    <property type="entry name" value="Abi_system_AbiD/AbiF-like"/>
</dbReference>
<name>A0A084U4F2_MALIO</name>
<keyword evidence="2" id="KW-1185">Reference proteome</keyword>